<keyword evidence="4" id="KW-1185">Reference proteome</keyword>
<name>A0A4U5PEQ6_STECR</name>
<dbReference type="InterPro" id="IPR011009">
    <property type="entry name" value="Kinase-like_dom_sf"/>
</dbReference>
<feature type="compositionally biased region" description="Basic residues" evidence="1">
    <location>
        <begin position="109"/>
        <end position="122"/>
    </location>
</feature>
<feature type="region of interest" description="Disordered" evidence="1">
    <location>
        <begin position="607"/>
        <end position="634"/>
    </location>
</feature>
<dbReference type="InterPro" id="IPR050235">
    <property type="entry name" value="CK1_Ser-Thr_kinase"/>
</dbReference>
<gene>
    <name evidence="3" type="ORF">L596_009122</name>
</gene>
<dbReference type="GO" id="GO:0005524">
    <property type="term" value="F:ATP binding"/>
    <property type="evidence" value="ECO:0007669"/>
    <property type="project" value="InterPro"/>
</dbReference>
<evidence type="ECO:0000256" key="1">
    <source>
        <dbReference type="SAM" id="MobiDB-lite"/>
    </source>
</evidence>
<evidence type="ECO:0000313" key="4">
    <source>
        <dbReference type="Proteomes" id="UP000298663"/>
    </source>
</evidence>
<dbReference type="PROSITE" id="PS50011">
    <property type="entry name" value="PROTEIN_KINASE_DOM"/>
    <property type="match status" value="1"/>
</dbReference>
<feature type="compositionally biased region" description="Basic and acidic residues" evidence="1">
    <location>
        <begin position="150"/>
        <end position="171"/>
    </location>
</feature>
<dbReference type="Gene3D" id="1.10.510.10">
    <property type="entry name" value="Transferase(Phosphotransferase) domain 1"/>
    <property type="match status" value="1"/>
</dbReference>
<feature type="compositionally biased region" description="Basic residues" evidence="1">
    <location>
        <begin position="610"/>
        <end position="634"/>
    </location>
</feature>
<dbReference type="InterPro" id="IPR000719">
    <property type="entry name" value="Prot_kinase_dom"/>
</dbReference>
<dbReference type="Proteomes" id="UP000298663">
    <property type="component" value="Unassembled WGS sequence"/>
</dbReference>
<comment type="caution">
    <text evidence="3">The sequence shown here is derived from an EMBL/GenBank/DDBJ whole genome shotgun (WGS) entry which is preliminary data.</text>
</comment>
<feature type="domain" description="Protein kinase" evidence="2">
    <location>
        <begin position="328"/>
        <end position="650"/>
    </location>
</feature>
<dbReference type="OrthoDB" id="5979581at2759"/>
<feature type="compositionally biased region" description="Polar residues" evidence="1">
    <location>
        <begin position="277"/>
        <end position="294"/>
    </location>
</feature>
<accession>A0A4U5PEQ6</accession>
<reference evidence="3 4" key="1">
    <citation type="journal article" date="2015" name="Genome Biol.">
        <title>Comparative genomics of Steinernema reveals deeply conserved gene regulatory networks.</title>
        <authorList>
            <person name="Dillman A.R."/>
            <person name="Macchietto M."/>
            <person name="Porter C.F."/>
            <person name="Rogers A."/>
            <person name="Williams B."/>
            <person name="Antoshechkin I."/>
            <person name="Lee M.M."/>
            <person name="Goodwin Z."/>
            <person name="Lu X."/>
            <person name="Lewis E.E."/>
            <person name="Goodrich-Blair H."/>
            <person name="Stock S.P."/>
            <person name="Adams B.J."/>
            <person name="Sternberg P.W."/>
            <person name="Mortazavi A."/>
        </authorList>
    </citation>
    <scope>NUCLEOTIDE SEQUENCE [LARGE SCALE GENOMIC DNA]</scope>
    <source>
        <strain evidence="3 4">ALL</strain>
    </source>
</reference>
<dbReference type="GO" id="GO:0004672">
    <property type="term" value="F:protein kinase activity"/>
    <property type="evidence" value="ECO:0007669"/>
    <property type="project" value="InterPro"/>
</dbReference>
<dbReference type="SUPFAM" id="SSF56112">
    <property type="entry name" value="Protein kinase-like (PK-like)"/>
    <property type="match status" value="1"/>
</dbReference>
<dbReference type="STRING" id="34508.A0A4U5PEQ6"/>
<feature type="region of interest" description="Disordered" evidence="1">
    <location>
        <begin position="97"/>
        <end position="300"/>
    </location>
</feature>
<proteinExistence type="predicted"/>
<protein>
    <recommendedName>
        <fullName evidence="2">Protein kinase domain-containing protein</fullName>
    </recommendedName>
</protein>
<dbReference type="PANTHER" id="PTHR11909">
    <property type="entry name" value="CASEIN KINASE-RELATED"/>
    <property type="match status" value="1"/>
</dbReference>
<dbReference type="AlphaFoldDB" id="A0A4U5PEQ6"/>
<evidence type="ECO:0000313" key="3">
    <source>
        <dbReference type="EMBL" id="TKR94890.1"/>
    </source>
</evidence>
<feature type="compositionally biased region" description="Basic residues" evidence="1">
    <location>
        <begin position="172"/>
        <end position="202"/>
    </location>
</feature>
<dbReference type="EMBL" id="AZBU02000002">
    <property type="protein sequence ID" value="TKR94890.1"/>
    <property type="molecule type" value="Genomic_DNA"/>
</dbReference>
<reference evidence="3 4" key="2">
    <citation type="journal article" date="2019" name="G3 (Bethesda)">
        <title>Hybrid Assembly of the Genome of the Entomopathogenic Nematode Steinernema carpocapsae Identifies the X-Chromosome.</title>
        <authorList>
            <person name="Serra L."/>
            <person name="Macchietto M."/>
            <person name="Macias-Munoz A."/>
            <person name="McGill C.J."/>
            <person name="Rodriguez I.M."/>
            <person name="Rodriguez B."/>
            <person name="Murad R."/>
            <person name="Mortazavi A."/>
        </authorList>
    </citation>
    <scope>NUCLEOTIDE SEQUENCE [LARGE SCALE GENOMIC DNA]</scope>
    <source>
        <strain evidence="3 4">ALL</strain>
    </source>
</reference>
<feature type="compositionally biased region" description="Low complexity" evidence="1">
    <location>
        <begin position="215"/>
        <end position="231"/>
    </location>
</feature>
<feature type="compositionally biased region" description="Basic and acidic residues" evidence="1">
    <location>
        <begin position="123"/>
        <end position="135"/>
    </location>
</feature>
<feature type="compositionally biased region" description="Basic residues" evidence="1">
    <location>
        <begin position="236"/>
        <end position="248"/>
    </location>
</feature>
<sequence length="655" mass="75153">MKLLSMRKPLQKRNQAVRYRGILTSHRSVSVRLTLQRYNPLLISDFILTGRFQEDQSGFCNCTQCLDLVCNPLLELQSLPFAHSSLFIASNRPFGFERSESSSPSSAMPHHRRPPTGHRRKGGSKESYRTKESYRKRAKTPGGSPNRIHRNSEEDSPFKSKSAKTEDDRSRSRGSKKSPSRSSSKNRKKHRKRHGLNKRRKERTVEQKTKKKATQESSASETNSSSTCPSEDTNSKHKKNHKKDRSWKKRDNTKETFNDQLESCSDSENDSKESKDLTSTTRSRTVEASGQTEANEVEGVECDVPASTNTRLGLFKDCILTVPATGKLITVVDTHHGEFGIVAGVFGEKKCLVMYEHVQADCQRLSIQLGILAKAAAQNKSHFKRMMATMRIGLYNIIVFEQVGSFLNDLWSRNRSAFTPSTTLRVVAEIFDSIEELHSLGYVHRDLKPSVFSVSFEKGKHVLFMIHAGLARRFVKKNGQFRQRRSKVCFLGALRYCARSAHTEEERSRRDDLESLLYVFVDLLGDFVLPWNKETSRNRVLNEKEKFLADEGIEDAMRLNPKIPGTVKTLAGYVRSLVFDAVPDYRFVKDQLTAEIKKRGYAKEKFDWRSRRRRPPPRRSRRTKRLFRSRNRRKAARRKNEAFVLPMVLIITKAV</sequence>
<organism evidence="3 4">
    <name type="scientific">Steinernema carpocapsae</name>
    <name type="common">Entomopathogenic nematode</name>
    <dbReference type="NCBI Taxonomy" id="34508"/>
    <lineage>
        <taxon>Eukaryota</taxon>
        <taxon>Metazoa</taxon>
        <taxon>Ecdysozoa</taxon>
        <taxon>Nematoda</taxon>
        <taxon>Chromadorea</taxon>
        <taxon>Rhabditida</taxon>
        <taxon>Tylenchina</taxon>
        <taxon>Panagrolaimomorpha</taxon>
        <taxon>Strongyloidoidea</taxon>
        <taxon>Steinernematidae</taxon>
        <taxon>Steinernema</taxon>
    </lineage>
</organism>
<evidence type="ECO:0000259" key="2">
    <source>
        <dbReference type="PROSITE" id="PS50011"/>
    </source>
</evidence>